<dbReference type="InterPro" id="IPR008979">
    <property type="entry name" value="Galactose-bd-like_sf"/>
</dbReference>
<dbReference type="InterPro" id="IPR013378">
    <property type="entry name" value="InlB-like_B-rpt"/>
</dbReference>
<dbReference type="PANTHER" id="PTHR43465">
    <property type="entry name" value="DUF1680 DOMAIN PROTEIN (AFU_ORTHOLOGUE AFUA_1G08910)"/>
    <property type="match status" value="1"/>
</dbReference>
<evidence type="ECO:0000256" key="5">
    <source>
        <dbReference type="SAM" id="SignalP"/>
    </source>
</evidence>
<dbReference type="Pfam" id="PF18998">
    <property type="entry name" value="Flg_new_2"/>
    <property type="match status" value="1"/>
</dbReference>
<dbReference type="InterPro" id="IPR049174">
    <property type="entry name" value="Beta-AFase-like"/>
</dbReference>
<dbReference type="InterPro" id="IPR042229">
    <property type="entry name" value="Listeria/Bacterioides_rpt_sf"/>
</dbReference>
<dbReference type="Pfam" id="PF09479">
    <property type="entry name" value="Flg_new"/>
    <property type="match status" value="1"/>
</dbReference>
<dbReference type="InterPro" id="IPR012878">
    <property type="entry name" value="Beta-AFase-like_GH127_cat"/>
</dbReference>
<organism evidence="7 8">
    <name type="scientific">Candidatus Avoscillospira stercoripullorum</name>
    <dbReference type="NCBI Taxonomy" id="2840709"/>
    <lineage>
        <taxon>Bacteria</taxon>
        <taxon>Bacillati</taxon>
        <taxon>Bacillota</taxon>
        <taxon>Clostridia</taxon>
        <taxon>Eubacteriales</taxon>
        <taxon>Oscillospiraceae</taxon>
        <taxon>Oscillospiraceae incertae sedis</taxon>
        <taxon>Candidatus Avoscillospira</taxon>
    </lineage>
</organism>
<keyword evidence="5" id="KW-0732">Signal</keyword>
<comment type="caution">
    <text evidence="7">The sequence shown here is derived from an EMBL/GenBank/DDBJ whole genome shotgun (WGS) entry which is preliminary data.</text>
</comment>
<dbReference type="PROSITE" id="PS51272">
    <property type="entry name" value="SLH"/>
    <property type="match status" value="2"/>
</dbReference>
<accession>A0A9D1D6E2</accession>
<evidence type="ECO:0000256" key="4">
    <source>
        <dbReference type="SAM" id="MobiDB-lite"/>
    </source>
</evidence>
<dbReference type="InterPro" id="IPR044060">
    <property type="entry name" value="Bacterial_rp_domain"/>
</dbReference>
<reference evidence="7" key="1">
    <citation type="submission" date="2020-10" db="EMBL/GenBank/DDBJ databases">
        <authorList>
            <person name="Gilroy R."/>
        </authorList>
    </citation>
    <scope>NUCLEOTIDE SEQUENCE</scope>
    <source>
        <strain evidence="7">ChiHjej9B8-7071</strain>
    </source>
</reference>
<dbReference type="SUPFAM" id="SSF49785">
    <property type="entry name" value="Galactose-binding domain-like"/>
    <property type="match status" value="1"/>
</dbReference>
<dbReference type="InterPro" id="IPR000421">
    <property type="entry name" value="FA58C"/>
</dbReference>
<keyword evidence="3" id="KW-0326">Glycosidase</keyword>
<evidence type="ECO:0000259" key="6">
    <source>
        <dbReference type="PROSITE" id="PS51272"/>
    </source>
</evidence>
<dbReference type="Gene3D" id="2.60.40.4270">
    <property type="entry name" value="Listeria-Bacteroides repeat domain"/>
    <property type="match status" value="1"/>
</dbReference>
<dbReference type="Pfam" id="PF07944">
    <property type="entry name" value="Beta-AFase-like_GH127_cat"/>
    <property type="match status" value="1"/>
</dbReference>
<dbReference type="Gene3D" id="2.60.120.260">
    <property type="entry name" value="Galactose-binding domain-like"/>
    <property type="match status" value="1"/>
</dbReference>
<evidence type="ECO:0000313" key="8">
    <source>
        <dbReference type="Proteomes" id="UP000824258"/>
    </source>
</evidence>
<reference evidence="7" key="2">
    <citation type="journal article" date="2021" name="PeerJ">
        <title>Extensive microbial diversity within the chicken gut microbiome revealed by metagenomics and culture.</title>
        <authorList>
            <person name="Gilroy R."/>
            <person name="Ravi A."/>
            <person name="Getino M."/>
            <person name="Pursley I."/>
            <person name="Horton D.L."/>
            <person name="Alikhan N.F."/>
            <person name="Baker D."/>
            <person name="Gharbi K."/>
            <person name="Hall N."/>
            <person name="Watson M."/>
            <person name="Adriaenssens E.M."/>
            <person name="Foster-Nyarko E."/>
            <person name="Jarju S."/>
            <person name="Secka A."/>
            <person name="Antonio M."/>
            <person name="Oren A."/>
            <person name="Chaudhuri R.R."/>
            <person name="La Ragione R."/>
            <person name="Hildebrand F."/>
            <person name="Pallen M.J."/>
        </authorList>
    </citation>
    <scope>NUCLEOTIDE SEQUENCE</scope>
    <source>
        <strain evidence="7">ChiHjej9B8-7071</strain>
    </source>
</reference>
<dbReference type="Pfam" id="PF00395">
    <property type="entry name" value="SLH"/>
    <property type="match status" value="2"/>
</dbReference>
<feature type="domain" description="SLH" evidence="6">
    <location>
        <begin position="1325"/>
        <end position="1388"/>
    </location>
</feature>
<dbReference type="Gene3D" id="2.60.120.560">
    <property type="entry name" value="Exo-inulinase, domain 1"/>
    <property type="match status" value="1"/>
</dbReference>
<protein>
    <submittedName>
        <fullName evidence="7">Glycoside hydrolase family 127 protein</fullName>
    </submittedName>
</protein>
<dbReference type="InterPro" id="IPR049049">
    <property type="entry name" value="Beta-AFase-like_GH127_C"/>
</dbReference>
<evidence type="ECO:0000256" key="2">
    <source>
        <dbReference type="ARBA" id="ARBA00022737"/>
    </source>
</evidence>
<evidence type="ECO:0000256" key="1">
    <source>
        <dbReference type="ARBA" id="ARBA00004196"/>
    </source>
</evidence>
<feature type="signal peptide" evidence="5">
    <location>
        <begin position="1"/>
        <end position="18"/>
    </location>
</feature>
<evidence type="ECO:0000256" key="3">
    <source>
        <dbReference type="ARBA" id="ARBA00023295"/>
    </source>
</evidence>
<proteinExistence type="predicted"/>
<dbReference type="InterPro" id="IPR049046">
    <property type="entry name" value="Beta-AFase-like_GH127_middle"/>
</dbReference>
<dbReference type="GO" id="GO:0005975">
    <property type="term" value="P:carbohydrate metabolic process"/>
    <property type="evidence" value="ECO:0007669"/>
    <property type="project" value="InterPro"/>
</dbReference>
<gene>
    <name evidence="7" type="ORF">IAA70_00650</name>
</gene>
<dbReference type="PANTHER" id="PTHR43465:SF2">
    <property type="entry name" value="DUF1680 DOMAIN PROTEIN (AFU_ORTHOLOGUE AFUA_1G08910)"/>
    <property type="match status" value="1"/>
</dbReference>
<keyword evidence="2" id="KW-0677">Repeat</keyword>
<name>A0A9D1D6E2_9FIRM</name>
<feature type="chain" id="PRO_5039347980" evidence="5">
    <location>
        <begin position="19"/>
        <end position="1486"/>
    </location>
</feature>
<dbReference type="GO" id="GO:0030313">
    <property type="term" value="C:cell envelope"/>
    <property type="evidence" value="ECO:0007669"/>
    <property type="project" value="UniProtKB-SubCell"/>
</dbReference>
<dbReference type="Pfam" id="PF20737">
    <property type="entry name" value="Glyco_hydro127C"/>
    <property type="match status" value="1"/>
</dbReference>
<dbReference type="EMBL" id="DVGD01000017">
    <property type="protein sequence ID" value="HIR08892.1"/>
    <property type="molecule type" value="Genomic_DNA"/>
</dbReference>
<feature type="region of interest" description="Disordered" evidence="4">
    <location>
        <begin position="1307"/>
        <end position="1329"/>
    </location>
</feature>
<dbReference type="InterPro" id="IPR008928">
    <property type="entry name" value="6-hairpin_glycosidase_sf"/>
</dbReference>
<evidence type="ECO:0000313" key="7">
    <source>
        <dbReference type="EMBL" id="HIR08892.1"/>
    </source>
</evidence>
<dbReference type="Proteomes" id="UP000824258">
    <property type="component" value="Unassembled WGS sequence"/>
</dbReference>
<dbReference type="InterPro" id="IPR001119">
    <property type="entry name" value="SLH_dom"/>
</dbReference>
<dbReference type="Pfam" id="PF00754">
    <property type="entry name" value="F5_F8_type_C"/>
    <property type="match status" value="1"/>
</dbReference>
<sequence>MTLAALMVVGVLPASALAAGEVPALLSVQEGINVSVSYGTDVDTAKLSLPTQVTVEVEDLSPLAAVEPVSLDFDGEGRPGEMTYYSDKITVQDGKLHFANDTNIKATMGSEDLTDYVVEAELQCAEATPTADYGIMFRTTEASGDGPDSYHGLYVGLGVLDFNARPVKYGLKVGYADGYWHDIAMYEYELDAKAVNTLRVVVYKNTYTVFVKRPGEDFVKVISATQDLYDHGCVGLRSYKQGFDADSFSIRAVTEADLEACGIVPSVSMNAKVESWTADPTYDPSVPGSYTFTGTLAESDAFTNEDNRTVEATVTVKEMPGTVNKDHAVPFSQVEVNDDFWALRQKQMVCEVIPTAMENISKSGGGLHNFELASEYLKDKEGNYTTENAPMHEGAKYVDSDVWKVIESMAYALQLDAKGDSEMLAGQAYIRQKLNEWIPWFVGSQEADGYLYTAFTLASNNGDCPDSQMRFTGRSDDMPVHTDGSYYETVGTAAYDESVDYDDHELYCMGHFYEAAVAHYRATGDFRLLDVAVKNADLVARTFGYDDETQVQAVPGHQEIELALIKLAEVCLEIGGDYAAKAESYVEVARFFLDQRGHDHDGWNDAVDNKDLGGAQYCQDDVPVADQREAYGHCVRAQYMYTGMADVALMLVAQGEANPYDMALNAIWEDVRSKQYINGGVGVAYGAESFGNAYELPNNAAYCETCAQISNAMWNLRMNLLYKDSKYADVIENNLYNSIISCVNLDGDQFFYGNPMQSDNGGLRSDWFGTACCPPNLMRTVCSIGGYIYTQDADGDIAVNQYIGNSAEINVGGTLVNFDLETDMPWYGNTTFTVSLSGEKEFSIRFRVPDWATGENTFKVNGEAISATPNANGYVEITRTWKSGDKVEISFPVEATRVYSDERITTNEGLVAVRRGPILYAAEQVDNTVDVAKGVLTLDATLTAGELTRLTGRTGEDHYGVEEIIPITTTITEVNPFGNKTGTLNLIPYYAWGNRGTTVMRVYLHEEIEEKPLEYYATASTNYTSPYDSVAAINDGSMDTSSRWTAYDSESTNNWVEYAFEGEIQLKGCWVMWYHDGGGVQVPTALSIQYWDGEAWQEVSNMTNGDQFPQNAEQYYGFDPITTTKIRLYPTNENERKGWANPGIVEWRLDGEAVAPATYTITVNQGANGTISPAENQVVTEGSSVTFTITPDEGYEIADVLVDNVSEGKMESYTFSNVKANHTITASFTKTSVEPGKETYTVTLDPNGGSVSEKTFTVEEGEAADLPTPYRFGYRFLGWFDQDGEQITSATPITKDMTLTARWQYTGGGTHVDPVEPSKPTEPSEPEGYTDVAVGQWYYEAVSYVTEEGLMTGVGSGKFNPDGAVTRAMVWAVLARMAGEDTDGGSTWYVKAQEWAMETGVSDGTNPMGSITREQLAAMLYRYEGSPAVSGNLNAYPDANTVSDWAKDAMVWATEEGIINGMNGYLKPQNGATRAQLAAMLMRFTA</sequence>
<dbReference type="Pfam" id="PF20736">
    <property type="entry name" value="Glyco_hydro127M"/>
    <property type="match status" value="1"/>
</dbReference>
<comment type="subcellular location">
    <subcellularLocation>
        <location evidence="1">Cell envelope</location>
    </subcellularLocation>
</comment>
<dbReference type="GO" id="GO:0016798">
    <property type="term" value="F:hydrolase activity, acting on glycosyl bonds"/>
    <property type="evidence" value="ECO:0007669"/>
    <property type="project" value="UniProtKB-KW"/>
</dbReference>
<dbReference type="SUPFAM" id="SSF48208">
    <property type="entry name" value="Six-hairpin glycosidases"/>
    <property type="match status" value="1"/>
</dbReference>
<feature type="domain" description="SLH" evidence="6">
    <location>
        <begin position="1433"/>
        <end position="1486"/>
    </location>
</feature>
<keyword evidence="7" id="KW-0378">Hydrolase</keyword>